<evidence type="ECO:0000313" key="2">
    <source>
        <dbReference type="EMBL" id="SFQ54020.1"/>
    </source>
</evidence>
<name>A0A1I5ZC54_9BACI</name>
<dbReference type="NCBIfam" id="TIGR04104">
    <property type="entry name" value="cxxc_20_cxxc"/>
    <property type="match status" value="1"/>
</dbReference>
<feature type="transmembrane region" description="Helical" evidence="1">
    <location>
        <begin position="69"/>
        <end position="89"/>
    </location>
</feature>
<keyword evidence="3" id="KW-1185">Reference proteome</keyword>
<dbReference type="GeneID" id="97009746"/>
<gene>
    <name evidence="2" type="ORF">SAMN02745910_01892</name>
</gene>
<dbReference type="EMBL" id="FOXX01000004">
    <property type="protein sequence ID" value="SFQ54020.1"/>
    <property type="molecule type" value="Genomic_DNA"/>
</dbReference>
<proteinExistence type="predicted"/>
<keyword evidence="1" id="KW-0812">Transmembrane</keyword>
<dbReference type="InterPro" id="IPR026369">
    <property type="entry name" value="CxxC_20_CxxC"/>
</dbReference>
<protein>
    <submittedName>
        <fullName evidence="2">Cxxc_20_cxxc protein</fullName>
    </submittedName>
</protein>
<evidence type="ECO:0000313" key="3">
    <source>
        <dbReference type="Proteomes" id="UP000182762"/>
    </source>
</evidence>
<keyword evidence="1" id="KW-0472">Membrane</keyword>
<keyword evidence="1" id="KW-1133">Transmembrane helix</keyword>
<sequence>MPTCQNCGYKWTWRETFIKMFTFRNKLKCSSCGEFQYISKQSRNKLSVFTMIPFLIWIPLVSFSMPFQYVLTVELVSFITVFICMPLFYKLSNEEEPLW</sequence>
<feature type="transmembrane region" description="Helical" evidence="1">
    <location>
        <begin position="46"/>
        <end position="63"/>
    </location>
</feature>
<evidence type="ECO:0000256" key="1">
    <source>
        <dbReference type="SAM" id="Phobius"/>
    </source>
</evidence>
<reference evidence="2 3" key="1">
    <citation type="submission" date="2016-10" db="EMBL/GenBank/DDBJ databases">
        <authorList>
            <person name="Varghese N."/>
            <person name="Submissions S."/>
        </authorList>
    </citation>
    <scope>NUCLEOTIDE SEQUENCE [LARGE SCALE GENOMIC DNA]</scope>
    <source>
        <strain evidence="2 3">DSM 13796</strain>
    </source>
</reference>
<accession>A0A1I5ZC54</accession>
<comment type="caution">
    <text evidence="2">The sequence shown here is derived from an EMBL/GenBank/DDBJ whole genome shotgun (WGS) entry which is preliminary data.</text>
</comment>
<organism evidence="2 3">
    <name type="scientific">Priestia endophytica DSM 13796</name>
    <dbReference type="NCBI Taxonomy" id="1121089"/>
    <lineage>
        <taxon>Bacteria</taxon>
        <taxon>Bacillati</taxon>
        <taxon>Bacillota</taxon>
        <taxon>Bacilli</taxon>
        <taxon>Bacillales</taxon>
        <taxon>Bacillaceae</taxon>
        <taxon>Priestia</taxon>
    </lineage>
</organism>
<dbReference type="RefSeq" id="WP_061804391.1">
    <property type="nucleotide sequence ID" value="NZ_FOXX01000004.1"/>
</dbReference>
<dbReference type="Proteomes" id="UP000182762">
    <property type="component" value="Unassembled WGS sequence"/>
</dbReference>